<feature type="transmembrane region" description="Helical" evidence="2">
    <location>
        <begin position="1373"/>
        <end position="1395"/>
    </location>
</feature>
<name>A0A364NE41_STELY</name>
<dbReference type="PANTHER" id="PTHR47185">
    <property type="entry name" value="PX DOMAIN-CONTAINING PROTEIN YPR097W"/>
    <property type="match status" value="1"/>
</dbReference>
<dbReference type="Pfam" id="PF00787">
    <property type="entry name" value="PX"/>
    <property type="match status" value="1"/>
</dbReference>
<dbReference type="STRING" id="183478.A0A364NE41"/>
<protein>
    <submittedName>
        <fullName evidence="4">PX domain containing protein</fullName>
    </submittedName>
</protein>
<dbReference type="InterPro" id="IPR039542">
    <property type="entry name" value="Erv_N"/>
</dbReference>
<dbReference type="Proteomes" id="UP000249619">
    <property type="component" value="Unassembled WGS sequence"/>
</dbReference>
<dbReference type="CDD" id="cd06869">
    <property type="entry name" value="PX_UP2_fungi"/>
    <property type="match status" value="1"/>
</dbReference>
<gene>
    <name evidence="4" type="ORF">DDE83_001009</name>
</gene>
<keyword evidence="2" id="KW-1133">Transmembrane helix</keyword>
<dbReference type="Pfam" id="PF07970">
    <property type="entry name" value="COPIIcoated_ERV"/>
    <property type="match status" value="1"/>
</dbReference>
<dbReference type="Pfam" id="PF12825">
    <property type="entry name" value="DUF3818"/>
    <property type="match status" value="1"/>
</dbReference>
<evidence type="ECO:0000256" key="2">
    <source>
        <dbReference type="SAM" id="Phobius"/>
    </source>
</evidence>
<feature type="domain" description="PX" evidence="3">
    <location>
        <begin position="226"/>
        <end position="408"/>
    </location>
</feature>
<dbReference type="Gene3D" id="3.30.1520.10">
    <property type="entry name" value="Phox-like domain"/>
    <property type="match status" value="1"/>
</dbReference>
<feature type="region of interest" description="Disordered" evidence="1">
    <location>
        <begin position="866"/>
        <end position="889"/>
    </location>
</feature>
<evidence type="ECO:0000313" key="4">
    <source>
        <dbReference type="EMBL" id="RAR15559.1"/>
    </source>
</evidence>
<feature type="compositionally biased region" description="Polar residues" evidence="1">
    <location>
        <begin position="14"/>
        <end position="24"/>
    </location>
</feature>
<dbReference type="SMART" id="SM00312">
    <property type="entry name" value="PX"/>
    <property type="match status" value="1"/>
</dbReference>
<keyword evidence="5" id="KW-1185">Reference proteome</keyword>
<keyword evidence="2" id="KW-0472">Membrane</keyword>
<accession>A0A364NE41</accession>
<proteinExistence type="predicted"/>
<sequence length="1412" mass="159067">MPAASDTPPAIQLNGATEPTTMNPEPSADRLGEPARPAVPARMDTSLSKFSVMSVPPEGSILTGKQEHYLKRELISQQTKYEIAELSSPTALRRFGAPFRSDAGEVAPEDSELPLLRYIFVNHVRNFPFLDKAKEKEFWQDKLQVFLESFASKDISSSEDRLEETKRRKLALKAEKLVELMMVSGIPTASGYEERIRFAEMEIVDRQANEKGLTMNAPSGHSINSWDVNVSGVRTTSRAILIWHTQEYIIRVKQGDGQDIYIGRRYADFVQLHKRIRLELPGKVLAPLPRKNAKDGILQSSVDDDDVSSISSGSTQGPPPPAETESSSGGGLRGYLFGGHKKNASQTSLGRRSPRASADYSTYKPPKKLYREEQRVSLRAFLRSFLHNERIAQSSAMAEFLTRDPIQVNEEEMEDIQRREEMDKRRIEEQKQFYEVARKRAAELDIHMEKFRREIVESNGLSHLFQEIRVKNTISELKPEYQKFAEWLRIEVAATIYHLFLAEDNSPELFAQAKRIHSLVPYGVLKNVIRIANPAAVMSGVLDLFLAQPFGARSLLQRIFGMAINDGVNSVQKTIDTLSSTRIKDEVLCDKIKAYVQADEGVKDAIRQEAANDNVDVVVTILRSEYFQPELSSQQVEKVFNAYVAWNNAVENVRSRRLSRTTSRRSNVSTSTNATDQVEKEMRSGAELFAHLKQYLKLCLRQRDKLMMLQIIEEPTTLQLFRDLFTIFYEPLVRVYKSANVYNSITDFALFADDTIKTIEACQRQEVSADPNQTVQAFIDLCARHEDNFYKFVHEVHKHDNGLFDQLMGWLEGILDFLRHGPGSGGKLDMNALFQGGMDSGIIDKDKAIREINSLIKWQMARKKWHSDKTRQKMASGGDEPDPLMGGMAGFKSSDFGLNAMDLQDLELDDDGSDSTDSEDMDDADVADPIEAERKSRARAAEKLRRKAGEPKKPPIVELYKLSDGFNSMLRNPAKMPAKSRFTRLDAFTKTVEDARVRTTSGGIVTIVSLLVIFWLTWGEWADYRRVTVRPELVVDKGRGERMEIALNVSFPRVPCELLTLDVMDVSGELQMGVTHGINKVRLSPEKEGSKVIEIKALDLHADEASHLAPDYCGECYGAPSPTNAKKPGCCNTCDEVRDAYASISWSFGRGEGVEQCEREHYAEHLDQQRQEGCRLEGGIRVNKVVGNFHIAPGKSFSNGNLHVHDLENYFKDEYAHTFTHKVHQLRFGPQLSDVVVQDMQKKHQGSGPGGWSNHHINPLDNTDQHTDEKAFNYMYFIKVVSTAYLPLGWEKEAARSTKQDELLGSTIDASYKGSIETHQYSVTSHKRSLKGGNDEEEGHKERIHARGGIPGVFFSYDISPMKVINREVREKTFSGFLVGLCAVIGGTLTVAAAVDRALYEGVNRIKKIHSQ</sequence>
<dbReference type="InterPro" id="IPR001683">
    <property type="entry name" value="PX_dom"/>
</dbReference>
<dbReference type="InterPro" id="IPR047168">
    <property type="entry name" value="LEC1-like"/>
</dbReference>
<feature type="compositionally biased region" description="Gly residues" evidence="1">
    <location>
        <begin position="328"/>
        <end position="337"/>
    </location>
</feature>
<reference evidence="5" key="1">
    <citation type="submission" date="2018-05" db="EMBL/GenBank/DDBJ databases">
        <title>Draft genome sequence of Stemphylium lycopersici strain CIDEFI 213.</title>
        <authorList>
            <person name="Medina R."/>
            <person name="Franco M.E.E."/>
            <person name="Lucentini C.G."/>
            <person name="Saparrat M.C.N."/>
            <person name="Balatti P.A."/>
        </authorList>
    </citation>
    <scope>NUCLEOTIDE SEQUENCE [LARGE SCALE GENOMIC DNA]</scope>
    <source>
        <strain evidence="5">CIDEFI 213</strain>
    </source>
</reference>
<feature type="region of interest" description="Disordered" evidence="1">
    <location>
        <begin position="907"/>
        <end position="938"/>
    </location>
</feature>
<comment type="caution">
    <text evidence="4">The sequence shown here is derived from an EMBL/GenBank/DDBJ whole genome shotgun (WGS) entry which is preliminary data.</text>
</comment>
<dbReference type="InterPro" id="IPR012936">
    <property type="entry name" value="Erv_C"/>
</dbReference>
<dbReference type="PROSITE" id="PS50195">
    <property type="entry name" value="PX"/>
    <property type="match status" value="1"/>
</dbReference>
<dbReference type="InterPro" id="IPR036871">
    <property type="entry name" value="PX_dom_sf"/>
</dbReference>
<dbReference type="SUPFAM" id="SSF64268">
    <property type="entry name" value="PX domain"/>
    <property type="match status" value="1"/>
</dbReference>
<dbReference type="InterPro" id="IPR024555">
    <property type="entry name" value="PX-associated"/>
</dbReference>
<dbReference type="Pfam" id="PF13850">
    <property type="entry name" value="ERGIC_N"/>
    <property type="match status" value="1"/>
</dbReference>
<evidence type="ECO:0000256" key="1">
    <source>
        <dbReference type="SAM" id="MobiDB-lite"/>
    </source>
</evidence>
<dbReference type="GO" id="GO:0035091">
    <property type="term" value="F:phosphatidylinositol binding"/>
    <property type="evidence" value="ECO:0007669"/>
    <property type="project" value="InterPro"/>
</dbReference>
<dbReference type="Pfam" id="PF12828">
    <property type="entry name" value="PXB"/>
    <property type="match status" value="1"/>
</dbReference>
<feature type="region of interest" description="Disordered" evidence="1">
    <location>
        <begin position="295"/>
        <end position="366"/>
    </location>
</feature>
<feature type="compositionally biased region" description="Acidic residues" evidence="1">
    <location>
        <begin position="907"/>
        <end position="930"/>
    </location>
</feature>
<evidence type="ECO:0000313" key="5">
    <source>
        <dbReference type="Proteomes" id="UP000249619"/>
    </source>
</evidence>
<organism evidence="4 5">
    <name type="scientific">Stemphylium lycopersici</name>
    <name type="common">Tomato gray leaf spot disease fungus</name>
    <name type="synonym">Thyrospora lycopersici</name>
    <dbReference type="NCBI Taxonomy" id="183478"/>
    <lineage>
        <taxon>Eukaryota</taxon>
        <taxon>Fungi</taxon>
        <taxon>Dikarya</taxon>
        <taxon>Ascomycota</taxon>
        <taxon>Pezizomycotina</taxon>
        <taxon>Dothideomycetes</taxon>
        <taxon>Pleosporomycetidae</taxon>
        <taxon>Pleosporales</taxon>
        <taxon>Pleosporineae</taxon>
        <taxon>Pleosporaceae</taxon>
        <taxon>Stemphylium</taxon>
    </lineage>
</organism>
<keyword evidence="2" id="KW-0812">Transmembrane</keyword>
<feature type="region of interest" description="Disordered" evidence="1">
    <location>
        <begin position="1"/>
        <end position="39"/>
    </location>
</feature>
<evidence type="ECO:0000259" key="3">
    <source>
        <dbReference type="PROSITE" id="PS50195"/>
    </source>
</evidence>
<dbReference type="InterPro" id="IPR024554">
    <property type="entry name" value="LEC1-like_C"/>
</dbReference>
<dbReference type="PANTHER" id="PTHR47185:SF1">
    <property type="entry name" value="PX DOMAIN-CONTAINING PROTEIN YPR097W"/>
    <property type="match status" value="1"/>
</dbReference>
<dbReference type="EMBL" id="QGDH01000010">
    <property type="protein sequence ID" value="RAR15559.1"/>
    <property type="molecule type" value="Genomic_DNA"/>
</dbReference>